<dbReference type="Pfam" id="PF00858">
    <property type="entry name" value="ASC"/>
    <property type="match status" value="1"/>
</dbReference>
<reference evidence="14" key="2">
    <citation type="submission" date="2022-06" db="UniProtKB">
        <authorList>
            <consortium name="EnsemblMetazoa"/>
        </authorList>
    </citation>
    <scope>IDENTIFICATION</scope>
    <source>
        <strain evidence="14">PS312</strain>
    </source>
</reference>
<dbReference type="PANTHER" id="PTHR11690">
    <property type="entry name" value="AMILORIDE-SENSITIVE SODIUM CHANNEL-RELATED"/>
    <property type="match status" value="1"/>
</dbReference>
<dbReference type="GO" id="GO:0035725">
    <property type="term" value="P:sodium ion transmembrane transport"/>
    <property type="evidence" value="ECO:0000318"/>
    <property type="project" value="GO_Central"/>
</dbReference>
<dbReference type="PROSITE" id="PS00022">
    <property type="entry name" value="EGF_1"/>
    <property type="match status" value="1"/>
</dbReference>
<keyword evidence="10" id="KW-0325">Glycoprotein</keyword>
<dbReference type="Proteomes" id="UP000005239">
    <property type="component" value="Unassembled WGS sequence"/>
</dbReference>
<keyword evidence="8 13" id="KW-0406">Ion transport</keyword>
<evidence type="ECO:0000256" key="7">
    <source>
        <dbReference type="ARBA" id="ARBA00023053"/>
    </source>
</evidence>
<evidence type="ECO:0000256" key="2">
    <source>
        <dbReference type="ARBA" id="ARBA00007193"/>
    </source>
</evidence>
<dbReference type="PANTHER" id="PTHR11690:SF282">
    <property type="entry name" value="DEGENERIN-LIKE PROTEIN ASIC-1"/>
    <property type="match status" value="1"/>
</dbReference>
<dbReference type="Gene3D" id="1.10.287.820">
    <property type="entry name" value="Acid-sensing ion channel domain"/>
    <property type="match status" value="1"/>
</dbReference>
<comment type="subcellular location">
    <subcellularLocation>
        <location evidence="1">Membrane</location>
        <topology evidence="1">Multi-pass membrane protein</topology>
    </subcellularLocation>
</comment>
<comment type="similarity">
    <text evidence="2 13">Belongs to the amiloride-sensitive sodium channel (TC 1.A.6) family.</text>
</comment>
<accession>A0A8R1YIZ4</accession>
<dbReference type="EnsemblMetazoa" id="PPA19552.1">
    <property type="protein sequence ID" value="PPA19552.1"/>
    <property type="gene ID" value="WBGene00109106"/>
</dbReference>
<evidence type="ECO:0000256" key="10">
    <source>
        <dbReference type="ARBA" id="ARBA00023180"/>
    </source>
</evidence>
<dbReference type="GO" id="GO:0015280">
    <property type="term" value="F:ligand-gated sodium channel activity"/>
    <property type="evidence" value="ECO:0000318"/>
    <property type="project" value="GO_Central"/>
</dbReference>
<evidence type="ECO:0000256" key="3">
    <source>
        <dbReference type="ARBA" id="ARBA00022448"/>
    </source>
</evidence>
<proteinExistence type="inferred from homology"/>
<dbReference type="InterPro" id="IPR000742">
    <property type="entry name" value="EGF"/>
</dbReference>
<name>A0A2A6BJF0_PRIPA</name>
<keyword evidence="7" id="KW-0915">Sodium</keyword>
<dbReference type="InterPro" id="IPR001873">
    <property type="entry name" value="ENaC"/>
</dbReference>
<protein>
    <submittedName>
        <fullName evidence="14">Ion channel</fullName>
    </submittedName>
</protein>
<keyword evidence="4 13" id="KW-0894">Sodium channel</keyword>
<dbReference type="OrthoDB" id="5800348at2759"/>
<evidence type="ECO:0000256" key="9">
    <source>
        <dbReference type="ARBA" id="ARBA00023136"/>
    </source>
</evidence>
<evidence type="ECO:0000313" key="15">
    <source>
        <dbReference type="Proteomes" id="UP000005239"/>
    </source>
</evidence>
<keyword evidence="3 13" id="KW-0813">Transport</keyword>
<dbReference type="Gene3D" id="1.10.287.770">
    <property type="entry name" value="YojJ-like"/>
    <property type="match status" value="1"/>
</dbReference>
<evidence type="ECO:0000256" key="1">
    <source>
        <dbReference type="ARBA" id="ARBA00004141"/>
    </source>
</evidence>
<evidence type="ECO:0000256" key="11">
    <source>
        <dbReference type="ARBA" id="ARBA00023201"/>
    </source>
</evidence>
<dbReference type="GO" id="GO:0005886">
    <property type="term" value="C:plasma membrane"/>
    <property type="evidence" value="ECO:0000318"/>
    <property type="project" value="GO_Central"/>
</dbReference>
<organism evidence="14 15">
    <name type="scientific">Pristionchus pacificus</name>
    <name type="common">Parasitic nematode worm</name>
    <dbReference type="NCBI Taxonomy" id="54126"/>
    <lineage>
        <taxon>Eukaryota</taxon>
        <taxon>Metazoa</taxon>
        <taxon>Ecdysozoa</taxon>
        <taxon>Nematoda</taxon>
        <taxon>Chromadorea</taxon>
        <taxon>Rhabditida</taxon>
        <taxon>Rhabditina</taxon>
        <taxon>Diplogasteromorpha</taxon>
        <taxon>Diplogasteroidea</taxon>
        <taxon>Neodiplogasteridae</taxon>
        <taxon>Pristionchus</taxon>
    </lineage>
</organism>
<dbReference type="AlphaFoldDB" id="A0A2A6BJF0"/>
<reference evidence="15" key="1">
    <citation type="journal article" date="2008" name="Nat. Genet.">
        <title>The Pristionchus pacificus genome provides a unique perspective on nematode lifestyle and parasitism.</title>
        <authorList>
            <person name="Dieterich C."/>
            <person name="Clifton S.W."/>
            <person name="Schuster L.N."/>
            <person name="Chinwalla A."/>
            <person name="Delehaunty K."/>
            <person name="Dinkelacker I."/>
            <person name="Fulton L."/>
            <person name="Fulton R."/>
            <person name="Godfrey J."/>
            <person name="Minx P."/>
            <person name="Mitreva M."/>
            <person name="Roeseler W."/>
            <person name="Tian H."/>
            <person name="Witte H."/>
            <person name="Yang S.P."/>
            <person name="Wilson R.K."/>
            <person name="Sommer R.J."/>
        </authorList>
    </citation>
    <scope>NUCLEOTIDE SEQUENCE [LARGE SCALE GENOMIC DNA]</scope>
    <source>
        <strain evidence="15">PS312</strain>
    </source>
</reference>
<keyword evidence="11 13" id="KW-0739">Sodium transport</keyword>
<keyword evidence="5 13" id="KW-0812">Transmembrane</keyword>
<evidence type="ECO:0000313" key="14">
    <source>
        <dbReference type="EnsemblMetazoa" id="PPA19552.1"/>
    </source>
</evidence>
<sequence>MWGELLILPLLITGIHAGETSFVCVAPISSTHLSFPCSDYYTNLVCAQSNPSLLQTTEQGTYSCAYDSMSSAGSPPIVPICDIACPSTSQLIAFIPDFGSQLYLTSAKFDSVTWKGQQPASPDMDLGSNVQFGCLGTPRCGPYIDDKGVQWPTRCNMATPTATCSEDLAMPLCTCPAGYTGPTCTLLVSFLDKLRAWLGDDVANNKLLEIIKTAQTSPAALVDILPLLFAFLPENVKRSMSWNLDELVDSIDYELKEVDYTFAFTQVYDDQLGNCYTFNYANKTNSFDGLYNTRFAGQSRDFSIMVKLDPGEQVSWIESEAISAYIHAPGVPAVQGALYSLGAAASDVIALQKSITHLISDCITSRSQLKQNYYEDGDYTRDGCYSACLQDKVFEKCGCMNARYKKATTASQCLFKDNDCINNVSATYGEPSNWKDCKCPQECYREVYTLAATRASLPYKIPNCANDTDGCPDLSQRIARLTIYMDTLESQVYVEMEKMTLSTFLSQFGGQMGFLLGMSIVGIIEIFILCTTLGKEQCCGSDKKKQ</sequence>
<gene>
    <name evidence="14" type="primary">WBGene00109106</name>
</gene>
<evidence type="ECO:0000256" key="6">
    <source>
        <dbReference type="ARBA" id="ARBA00022989"/>
    </source>
</evidence>
<evidence type="ECO:0000256" key="4">
    <source>
        <dbReference type="ARBA" id="ARBA00022461"/>
    </source>
</evidence>
<evidence type="ECO:0000256" key="12">
    <source>
        <dbReference type="ARBA" id="ARBA00023303"/>
    </source>
</evidence>
<keyword evidence="9" id="KW-0472">Membrane</keyword>
<dbReference type="PRINTS" id="PR01078">
    <property type="entry name" value="AMINACHANNEL"/>
</dbReference>
<dbReference type="PROSITE" id="PS01186">
    <property type="entry name" value="EGF_2"/>
    <property type="match status" value="1"/>
</dbReference>
<evidence type="ECO:0000256" key="8">
    <source>
        <dbReference type="ARBA" id="ARBA00023065"/>
    </source>
</evidence>
<keyword evidence="15" id="KW-1185">Reference proteome</keyword>
<keyword evidence="12 13" id="KW-0407">Ion channel</keyword>
<keyword evidence="6" id="KW-1133">Transmembrane helix</keyword>
<accession>A0A2A6BJF0</accession>
<evidence type="ECO:0000256" key="13">
    <source>
        <dbReference type="RuleBase" id="RU000679"/>
    </source>
</evidence>
<evidence type="ECO:0000256" key="5">
    <source>
        <dbReference type="ARBA" id="ARBA00022692"/>
    </source>
</evidence>